<dbReference type="GeneTree" id="ENSGT00940000161847"/>
<dbReference type="AlphaFoldDB" id="A0A3B1JMA6"/>
<dbReference type="InParanoid" id="A0A3B1JMA6"/>
<feature type="region of interest" description="Disordered" evidence="2">
    <location>
        <begin position="312"/>
        <end position="337"/>
    </location>
</feature>
<evidence type="ECO:0000256" key="2">
    <source>
        <dbReference type="SAM" id="MobiDB-lite"/>
    </source>
</evidence>
<dbReference type="STRING" id="7994.ENSAMXP00000043522"/>
<accession>A0A3B1JMA6</accession>
<reference evidence="6" key="1">
    <citation type="submission" date="2013-03" db="EMBL/GenBank/DDBJ databases">
        <authorList>
            <person name="Jeffery W."/>
            <person name="Warren W."/>
            <person name="Wilson R.K."/>
        </authorList>
    </citation>
    <scope>NUCLEOTIDE SEQUENCE</scope>
    <source>
        <strain evidence="6">female</strain>
    </source>
</reference>
<dbReference type="Gene3D" id="2.60.40.10">
    <property type="entry name" value="Immunoglobulins"/>
    <property type="match status" value="1"/>
</dbReference>
<dbReference type="Proteomes" id="UP000018467">
    <property type="component" value="Unassembled WGS sequence"/>
</dbReference>
<keyword evidence="3" id="KW-0472">Membrane</keyword>
<name>A0A3B1JMA6_ASTMX</name>
<dbReference type="InterPro" id="IPR050208">
    <property type="entry name" value="MHC_class-I_related"/>
</dbReference>
<reference evidence="5" key="3">
    <citation type="submission" date="2025-08" db="UniProtKB">
        <authorList>
            <consortium name="Ensembl"/>
        </authorList>
    </citation>
    <scope>IDENTIFICATION</scope>
</reference>
<keyword evidence="1" id="KW-0325">Glycoprotein</keyword>
<keyword evidence="3" id="KW-0812">Transmembrane</keyword>
<dbReference type="InterPro" id="IPR003597">
    <property type="entry name" value="Ig_C1-set"/>
</dbReference>
<dbReference type="InterPro" id="IPR011162">
    <property type="entry name" value="MHC_I/II-like_Ag-recog"/>
</dbReference>
<dbReference type="SMART" id="SM00407">
    <property type="entry name" value="IGc1"/>
    <property type="match status" value="1"/>
</dbReference>
<dbReference type="SUPFAM" id="SSF54452">
    <property type="entry name" value="MHC antigen-recognition domain"/>
    <property type="match status" value="1"/>
</dbReference>
<protein>
    <submittedName>
        <fullName evidence="5">Zmp:0000001006</fullName>
    </submittedName>
</protein>
<feature type="transmembrane region" description="Helical" evidence="3">
    <location>
        <begin position="275"/>
        <end position="303"/>
    </location>
</feature>
<dbReference type="Gene3D" id="3.30.500.10">
    <property type="entry name" value="MHC class I-like antigen recognition-like"/>
    <property type="match status" value="1"/>
</dbReference>
<evidence type="ECO:0000256" key="3">
    <source>
        <dbReference type="SAM" id="Phobius"/>
    </source>
</evidence>
<dbReference type="InterPro" id="IPR013783">
    <property type="entry name" value="Ig-like_fold"/>
</dbReference>
<dbReference type="Pfam" id="PF07654">
    <property type="entry name" value="C1-set"/>
    <property type="match status" value="1"/>
</dbReference>
<evidence type="ECO:0000313" key="5">
    <source>
        <dbReference type="Ensembl" id="ENSAMXP00000043522.1"/>
    </source>
</evidence>
<keyword evidence="3" id="KW-1133">Transmembrane helix</keyword>
<sequence length="337" mass="37626">MKVNRDMLADHNSVLFLWCLRRCLQPVDNNMETRTVFWHHVTNVTLAEHPTSTFTFTFSPETLSKMADIMLFLMLVCALIVQPSLCADENAYQQFIGCAFNSQGQADHLWRYGYNGVDVMHIDLQRETMVSTSEAGHFLTEERKSVTYIKSKEERLKKVCSAVQTVFSLSNSSLSRAVKPSVHVRMGGEAGREFLRCLVHGFYPNIIRVQWNRNGRPIFFGTSTTGILPHKDGMFQMTSYLSLGNTSTHGVTCEVEHISIDGKMKATLETNPIHLLFSVVIAVVAGLAGCICPVGITTLIIYLRNKTASKPLNTTNDSSEASETPPSMSLMHLPSEI</sequence>
<feature type="compositionally biased region" description="Polar residues" evidence="2">
    <location>
        <begin position="312"/>
        <end position="327"/>
    </location>
</feature>
<feature type="domain" description="Ig-like" evidence="4">
    <location>
        <begin position="180"/>
        <end position="269"/>
    </location>
</feature>
<proteinExistence type="predicted"/>
<evidence type="ECO:0000256" key="1">
    <source>
        <dbReference type="ARBA" id="ARBA00023180"/>
    </source>
</evidence>
<dbReference type="SUPFAM" id="SSF48726">
    <property type="entry name" value="Immunoglobulin"/>
    <property type="match status" value="1"/>
</dbReference>
<dbReference type="InterPro" id="IPR007110">
    <property type="entry name" value="Ig-like_dom"/>
</dbReference>
<dbReference type="PANTHER" id="PTHR16675">
    <property type="entry name" value="MHC CLASS I-RELATED"/>
    <property type="match status" value="1"/>
</dbReference>
<reference evidence="5" key="4">
    <citation type="submission" date="2025-09" db="UniProtKB">
        <authorList>
            <consortium name="Ensembl"/>
        </authorList>
    </citation>
    <scope>IDENTIFICATION</scope>
</reference>
<dbReference type="FunCoup" id="A0A3B1JMA6">
    <property type="interactions" value="17"/>
</dbReference>
<evidence type="ECO:0000259" key="4">
    <source>
        <dbReference type="PROSITE" id="PS50835"/>
    </source>
</evidence>
<evidence type="ECO:0000313" key="6">
    <source>
        <dbReference type="Proteomes" id="UP000018467"/>
    </source>
</evidence>
<keyword evidence="6" id="KW-1185">Reference proteome</keyword>
<dbReference type="Ensembl" id="ENSAMXT00000038100.1">
    <property type="protein sequence ID" value="ENSAMXP00000043522.1"/>
    <property type="gene ID" value="ENSAMXG00000040523.1"/>
</dbReference>
<reference evidence="6" key="2">
    <citation type="journal article" date="2014" name="Nat. Commun.">
        <title>The cavefish genome reveals candidate genes for eye loss.</title>
        <authorList>
            <person name="McGaugh S.E."/>
            <person name="Gross J.B."/>
            <person name="Aken B."/>
            <person name="Blin M."/>
            <person name="Borowsky R."/>
            <person name="Chalopin D."/>
            <person name="Hinaux H."/>
            <person name="Jeffery W.R."/>
            <person name="Keene A."/>
            <person name="Ma L."/>
            <person name="Minx P."/>
            <person name="Murphy D."/>
            <person name="O'Quin K.E."/>
            <person name="Retaux S."/>
            <person name="Rohner N."/>
            <person name="Searle S.M."/>
            <person name="Stahl B.A."/>
            <person name="Tabin C."/>
            <person name="Volff J.N."/>
            <person name="Yoshizawa M."/>
            <person name="Warren W.C."/>
        </authorList>
    </citation>
    <scope>NUCLEOTIDE SEQUENCE [LARGE SCALE GENOMIC DNA]</scope>
    <source>
        <strain evidence="6">female</strain>
    </source>
</reference>
<organism evidence="5 6">
    <name type="scientific">Astyanax mexicanus</name>
    <name type="common">Blind cave fish</name>
    <name type="synonym">Astyanax fasciatus mexicanus</name>
    <dbReference type="NCBI Taxonomy" id="7994"/>
    <lineage>
        <taxon>Eukaryota</taxon>
        <taxon>Metazoa</taxon>
        <taxon>Chordata</taxon>
        <taxon>Craniata</taxon>
        <taxon>Vertebrata</taxon>
        <taxon>Euteleostomi</taxon>
        <taxon>Actinopterygii</taxon>
        <taxon>Neopterygii</taxon>
        <taxon>Teleostei</taxon>
        <taxon>Ostariophysi</taxon>
        <taxon>Characiformes</taxon>
        <taxon>Characoidei</taxon>
        <taxon>Acestrorhamphidae</taxon>
        <taxon>Acestrorhamphinae</taxon>
        <taxon>Astyanax</taxon>
    </lineage>
</organism>
<dbReference type="InterPro" id="IPR037055">
    <property type="entry name" value="MHC_I-like_Ag-recog_sf"/>
</dbReference>
<dbReference type="PANTHER" id="PTHR16675:SF235">
    <property type="entry name" value="SHKT DOMAIN-CONTAINING PROTEIN"/>
    <property type="match status" value="1"/>
</dbReference>
<dbReference type="InterPro" id="IPR036179">
    <property type="entry name" value="Ig-like_dom_sf"/>
</dbReference>
<dbReference type="PROSITE" id="PS50835">
    <property type="entry name" value="IG_LIKE"/>
    <property type="match status" value="1"/>
</dbReference>